<dbReference type="Pfam" id="PF09346">
    <property type="entry name" value="SMI1_KNR4"/>
    <property type="match status" value="1"/>
</dbReference>
<keyword evidence="3" id="KW-1185">Reference proteome</keyword>
<comment type="caution">
    <text evidence="2">The sequence shown here is derived from an EMBL/GenBank/DDBJ whole genome shotgun (WGS) entry which is preliminary data.</text>
</comment>
<accession>A0A918NZX4</accession>
<dbReference type="Proteomes" id="UP000619244">
    <property type="component" value="Unassembled WGS sequence"/>
</dbReference>
<reference evidence="2" key="1">
    <citation type="journal article" date="2014" name="Int. J. Syst. Evol. Microbiol.">
        <title>Complete genome sequence of Corynebacterium casei LMG S-19264T (=DSM 44701T), isolated from a smear-ripened cheese.</title>
        <authorList>
            <consortium name="US DOE Joint Genome Institute (JGI-PGF)"/>
            <person name="Walter F."/>
            <person name="Albersmeier A."/>
            <person name="Kalinowski J."/>
            <person name="Ruckert C."/>
        </authorList>
    </citation>
    <scope>NUCLEOTIDE SEQUENCE</scope>
    <source>
        <strain evidence="2">JCM 4790</strain>
    </source>
</reference>
<organism evidence="2 3">
    <name type="scientific">Streptomyces minutiscleroticus</name>
    <dbReference type="NCBI Taxonomy" id="68238"/>
    <lineage>
        <taxon>Bacteria</taxon>
        <taxon>Bacillati</taxon>
        <taxon>Actinomycetota</taxon>
        <taxon>Actinomycetes</taxon>
        <taxon>Kitasatosporales</taxon>
        <taxon>Streptomycetaceae</taxon>
        <taxon>Streptomyces</taxon>
    </lineage>
</organism>
<protein>
    <recommendedName>
        <fullName evidence="1">Knr4/Smi1-like domain-containing protein</fullName>
    </recommendedName>
</protein>
<evidence type="ECO:0000313" key="2">
    <source>
        <dbReference type="EMBL" id="GGY08104.1"/>
    </source>
</evidence>
<gene>
    <name evidence="2" type="ORF">GCM10010358_71510</name>
</gene>
<dbReference type="Pfam" id="PF20062">
    <property type="entry name" value="DUF6461"/>
    <property type="match status" value="1"/>
</dbReference>
<dbReference type="AlphaFoldDB" id="A0A918NZX4"/>
<dbReference type="EMBL" id="BMVU01000065">
    <property type="protein sequence ID" value="GGY08104.1"/>
    <property type="molecule type" value="Genomic_DNA"/>
</dbReference>
<evidence type="ECO:0000313" key="3">
    <source>
        <dbReference type="Proteomes" id="UP000619244"/>
    </source>
</evidence>
<dbReference type="InterPro" id="IPR018958">
    <property type="entry name" value="Knr4/Smi1-like_dom"/>
</dbReference>
<feature type="domain" description="Knr4/Smi1-like" evidence="1">
    <location>
        <begin position="2"/>
        <end position="111"/>
    </location>
</feature>
<sequence>MEFPAELVASLRQHDGALLGEGSFTFPGYEPLSLASLVKDDRMRREVWGRHGEEMPFEGYWHHQYVTLARSGRTDALVLDCREGESFGAVGVHIKGEGTEFGQWPGLAALLQGLADCLEHGSVLELDGRHVPIVEQEMLLWERVHEPRPAPRSVLDLAAAVPPPAVTSPHDTSGDAAAEDMWASGYDAFCLVFVHAVDEGELLRRYGALPATRHRRSRQQAHAEARTDMTQNRAGLFPVVRVGVRGEWAFGIEEGHRQGVRSEVLRRVSHGTRAVAVGFFHGTTTMSFFDHGELVTVYDTGRAFRLDGERDPFEIVPGLPPHDESALRHRGGGLLLPPGPERPTPAQQRTKLREVRDAVFLHFGIDLPPDALTGELDSAHLLPVLPDGRRPVPVPNTLSSLVDAAPPVRLRRVLAAQTASLAAETGLDGYGEIADVLPQVGQEAGPDFTDDSGLGLRLRRTVAEAEAARGPLRDAEGRPLIDHQEVLAWQDRAEAALALADALTRPPQESLGWILHLRQDPHWRQEVRRQLTDDSPAPDRTSRSSH</sequence>
<evidence type="ECO:0000259" key="1">
    <source>
        <dbReference type="Pfam" id="PF09346"/>
    </source>
</evidence>
<name>A0A918NZX4_9ACTN</name>
<dbReference type="InterPro" id="IPR045592">
    <property type="entry name" value="DUF6461"/>
</dbReference>
<reference evidence="2" key="2">
    <citation type="submission" date="2020-09" db="EMBL/GenBank/DDBJ databases">
        <authorList>
            <person name="Sun Q."/>
            <person name="Ohkuma M."/>
        </authorList>
    </citation>
    <scope>NUCLEOTIDE SEQUENCE</scope>
    <source>
        <strain evidence="2">JCM 4790</strain>
    </source>
</reference>
<proteinExistence type="predicted"/>